<evidence type="ECO:0000256" key="2">
    <source>
        <dbReference type="ARBA" id="ARBA00022475"/>
    </source>
</evidence>
<dbReference type="STRING" id="797302.Halru_2848"/>
<dbReference type="AlphaFoldDB" id="L0IF05"/>
<dbReference type="Pfam" id="PF02653">
    <property type="entry name" value="BPD_transp_2"/>
    <property type="match status" value="1"/>
</dbReference>
<dbReference type="KEGG" id="hru:Halru_2848"/>
<feature type="transmembrane region" description="Helical" evidence="6">
    <location>
        <begin position="12"/>
        <end position="28"/>
    </location>
</feature>
<organism evidence="7 8">
    <name type="scientific">Halovivax ruber (strain DSM 18193 / JCM 13892 / XH-70)</name>
    <dbReference type="NCBI Taxonomy" id="797302"/>
    <lineage>
        <taxon>Archaea</taxon>
        <taxon>Methanobacteriati</taxon>
        <taxon>Methanobacteriota</taxon>
        <taxon>Stenosarchaea group</taxon>
        <taxon>Halobacteria</taxon>
        <taxon>Halobacteriales</taxon>
        <taxon>Natrialbaceae</taxon>
        <taxon>Halovivax</taxon>
    </lineage>
</organism>
<name>L0IF05_HALRX</name>
<reference evidence="7" key="1">
    <citation type="submission" date="2011-09" db="EMBL/GenBank/DDBJ databases">
        <title>Complete sequence of Halovivax ruber XH-70.</title>
        <authorList>
            <consortium name="US DOE Joint Genome Institute"/>
            <person name="Lucas S."/>
            <person name="Han J."/>
            <person name="Lapidus A."/>
            <person name="Cheng J.-F."/>
            <person name="Goodwin L."/>
            <person name="Pitluck S."/>
            <person name="Peters L."/>
            <person name="Mikhailova N."/>
            <person name="Davenport K."/>
            <person name="Detter J.C."/>
            <person name="Han C."/>
            <person name="Tapia R."/>
            <person name="Land M."/>
            <person name="Hauser L."/>
            <person name="Kyrpides N."/>
            <person name="Ivanova N."/>
            <person name="Pagani I."/>
            <person name="Sproer C."/>
            <person name="Anderson I."/>
            <person name="Woyke T."/>
        </authorList>
    </citation>
    <scope>NUCLEOTIDE SEQUENCE</scope>
    <source>
        <strain evidence="7">XH-70</strain>
    </source>
</reference>
<dbReference type="InterPro" id="IPR043428">
    <property type="entry name" value="LivM-like"/>
</dbReference>
<evidence type="ECO:0000256" key="1">
    <source>
        <dbReference type="ARBA" id="ARBA00004651"/>
    </source>
</evidence>
<evidence type="ECO:0000313" key="8">
    <source>
        <dbReference type="Proteomes" id="UP000010846"/>
    </source>
</evidence>
<keyword evidence="8" id="KW-1185">Reference proteome</keyword>
<protein>
    <submittedName>
        <fullName evidence="7">ABC-type branched-chain amino acid transport system, permease component</fullName>
    </submittedName>
</protein>
<evidence type="ECO:0000256" key="5">
    <source>
        <dbReference type="ARBA" id="ARBA00023136"/>
    </source>
</evidence>
<dbReference type="GeneID" id="14377796"/>
<evidence type="ECO:0000256" key="4">
    <source>
        <dbReference type="ARBA" id="ARBA00022989"/>
    </source>
</evidence>
<keyword evidence="3 6" id="KW-0812">Transmembrane</keyword>
<dbReference type="InterPro" id="IPR001851">
    <property type="entry name" value="ABC_transp_permease"/>
</dbReference>
<evidence type="ECO:0000256" key="6">
    <source>
        <dbReference type="SAM" id="Phobius"/>
    </source>
</evidence>
<evidence type="ECO:0000256" key="3">
    <source>
        <dbReference type="ARBA" id="ARBA00022692"/>
    </source>
</evidence>
<feature type="transmembrane region" description="Helical" evidence="6">
    <location>
        <begin position="207"/>
        <end position="229"/>
    </location>
</feature>
<dbReference type="GO" id="GO:0005886">
    <property type="term" value="C:plasma membrane"/>
    <property type="evidence" value="ECO:0007669"/>
    <property type="project" value="UniProtKB-SubCell"/>
</dbReference>
<proteinExistence type="predicted"/>
<dbReference type="EMBL" id="CP003050">
    <property type="protein sequence ID" value="AGB17418.1"/>
    <property type="molecule type" value="Genomic_DNA"/>
</dbReference>
<dbReference type="eggNOG" id="arCOG01274">
    <property type="taxonomic scope" value="Archaea"/>
</dbReference>
<dbReference type="HOGENOM" id="CLU_031365_2_0_2"/>
<comment type="subcellular location">
    <subcellularLocation>
        <location evidence="1">Cell membrane</location>
        <topology evidence="1">Multi-pass membrane protein</topology>
    </subcellularLocation>
</comment>
<dbReference type="RefSeq" id="WP_015302010.1">
    <property type="nucleotide sequence ID" value="NC_019964.1"/>
</dbReference>
<dbReference type="CDD" id="cd06581">
    <property type="entry name" value="TM_PBP1_LivM_like"/>
    <property type="match status" value="1"/>
</dbReference>
<dbReference type="PANTHER" id="PTHR30482">
    <property type="entry name" value="HIGH-AFFINITY BRANCHED-CHAIN AMINO ACID TRANSPORT SYSTEM PERMEASE"/>
    <property type="match status" value="1"/>
</dbReference>
<evidence type="ECO:0000313" key="7">
    <source>
        <dbReference type="EMBL" id="AGB17418.1"/>
    </source>
</evidence>
<feature type="transmembrane region" description="Helical" evidence="6">
    <location>
        <begin position="89"/>
        <end position="108"/>
    </location>
</feature>
<feature type="transmembrane region" description="Helical" evidence="6">
    <location>
        <begin position="274"/>
        <end position="298"/>
    </location>
</feature>
<keyword evidence="5 6" id="KW-0472">Membrane</keyword>
<keyword evidence="2" id="KW-1003">Cell membrane</keyword>
<dbReference type="Proteomes" id="UP000010846">
    <property type="component" value="Chromosome"/>
</dbReference>
<accession>L0IF05</accession>
<dbReference type="PANTHER" id="PTHR30482:SF10">
    <property type="entry name" value="HIGH-AFFINITY BRANCHED-CHAIN AMINO ACID TRANSPORT PROTEIN BRAE"/>
    <property type="match status" value="1"/>
</dbReference>
<feature type="transmembrane region" description="Helical" evidence="6">
    <location>
        <begin position="64"/>
        <end position="83"/>
    </location>
</feature>
<keyword evidence="4 6" id="KW-1133">Transmembrane helix</keyword>
<dbReference type="OrthoDB" id="30958at2157"/>
<feature type="transmembrane region" description="Helical" evidence="6">
    <location>
        <begin position="115"/>
        <end position="136"/>
    </location>
</feature>
<feature type="transmembrane region" description="Helical" evidence="6">
    <location>
        <begin position="156"/>
        <end position="176"/>
    </location>
</feature>
<dbReference type="GO" id="GO:0015658">
    <property type="term" value="F:branched-chain amino acid transmembrane transporter activity"/>
    <property type="evidence" value="ECO:0007669"/>
    <property type="project" value="InterPro"/>
</dbReference>
<sequence length="327" mass="34699">MIRERLDSSDRLAIAVVGLLALVPALTMDQYVLSFLMLLVMYASLAVGWNVLGGYAGYESFGHVAFLGVGGYTSVWLFVEYGLEPYLTAPIGAAVAGFIALVVGYPALRLKGPYFALVTLVIALGIQAFVTNLPGLDASQGVFLPAPLDDPAHSQVLLYLLMVGVLGVTILAARLVERSKYGIGLYAIREDEAVASTQGIDTTRLKVGAFVLSAALAGLAGGIYAWYLGYVTPTPMFDVRVSILVVLMALLGGTGNWIGPFVGAAALRVVDEFLVLQFGGQVAQIMYGLVLVGVILYLPHGVVPWLRRHARSRLPDRLGGATPGGDR</sequence>
<feature type="transmembrane region" description="Helical" evidence="6">
    <location>
        <begin position="241"/>
        <end position="267"/>
    </location>
</feature>
<feature type="transmembrane region" description="Helical" evidence="6">
    <location>
        <begin position="34"/>
        <end position="52"/>
    </location>
</feature>
<gene>
    <name evidence="7" type="ordered locus">Halru_2848</name>
</gene>